<gene>
    <name evidence="3 4" type="primary">LOC110802949</name>
</gene>
<accession>A0A9R0K9Z1</accession>
<evidence type="ECO:0000313" key="2">
    <source>
        <dbReference type="Proteomes" id="UP000813463"/>
    </source>
</evidence>
<dbReference type="GeneID" id="110802949"/>
<proteinExistence type="predicted"/>
<dbReference type="PANTHER" id="PTHR36756:SF1">
    <property type="entry name" value="EXPRESSED PROTEIN"/>
    <property type="match status" value="1"/>
</dbReference>
<dbReference type="AlphaFoldDB" id="A0A9R0K9Z1"/>
<feature type="compositionally biased region" description="Basic and acidic residues" evidence="1">
    <location>
        <begin position="52"/>
        <end position="61"/>
    </location>
</feature>
<organism evidence="2 3">
    <name type="scientific">Spinacia oleracea</name>
    <name type="common">Spinach</name>
    <dbReference type="NCBI Taxonomy" id="3562"/>
    <lineage>
        <taxon>Eukaryota</taxon>
        <taxon>Viridiplantae</taxon>
        <taxon>Streptophyta</taxon>
        <taxon>Embryophyta</taxon>
        <taxon>Tracheophyta</taxon>
        <taxon>Spermatophyta</taxon>
        <taxon>Magnoliopsida</taxon>
        <taxon>eudicotyledons</taxon>
        <taxon>Gunneridae</taxon>
        <taxon>Pentapetalae</taxon>
        <taxon>Caryophyllales</taxon>
        <taxon>Chenopodiaceae</taxon>
        <taxon>Chenopodioideae</taxon>
        <taxon>Anserineae</taxon>
        <taxon>Spinacia</taxon>
    </lineage>
</organism>
<dbReference type="OrthoDB" id="1938010at2759"/>
<feature type="region of interest" description="Disordered" evidence="1">
    <location>
        <begin position="205"/>
        <end position="258"/>
    </location>
</feature>
<keyword evidence="2" id="KW-1185">Reference proteome</keyword>
<feature type="compositionally biased region" description="Basic and acidic residues" evidence="1">
    <location>
        <begin position="205"/>
        <end position="215"/>
    </location>
</feature>
<feature type="compositionally biased region" description="Basic residues" evidence="1">
    <location>
        <begin position="38"/>
        <end position="51"/>
    </location>
</feature>
<feature type="compositionally biased region" description="Polar residues" evidence="1">
    <location>
        <begin position="14"/>
        <end position="25"/>
    </location>
</feature>
<name>A0A9R0K9Z1_SPIOL</name>
<dbReference type="Proteomes" id="UP000813463">
    <property type="component" value="Chromosome 2"/>
</dbReference>
<dbReference type="RefSeq" id="XP_021864101.1">
    <property type="nucleotide sequence ID" value="XM_022008409.1"/>
</dbReference>
<feature type="compositionally biased region" description="Basic and acidic residues" evidence="1">
    <location>
        <begin position="26"/>
        <end position="36"/>
    </location>
</feature>
<protein>
    <submittedName>
        <fullName evidence="3">Uncharacterized protein LOC110802949</fullName>
    </submittedName>
</protein>
<feature type="compositionally biased region" description="Polar residues" evidence="1">
    <location>
        <begin position="218"/>
        <end position="254"/>
    </location>
</feature>
<dbReference type="PANTHER" id="PTHR36756">
    <property type="entry name" value="EXPRESSED PROTEIN"/>
    <property type="match status" value="1"/>
</dbReference>
<sequence length="269" mass="30685">MDGGGRRQLPSWMMRSTATEGASISETKEENKDGSVKPRTKAIKPQKKVQAKQHDTEVPFTENKENLLKKCETRTRKRKLNKHGEGQDERFPEEEPCLLKPCKESRSKRMSIKHGEDRVDDFLERDTEKQVDGVVSKRARNNVPRIKHSKKFMEEFQNGTAESSPSEDEFTVQDLVSIAEEYVKADREKELQKLKKVEFEPEIRPQLRAHPEIGSEKNLMSYTGNKLVNNQPLSSDSSMTKPLSSEGSSINLSTPRDPCQDMLDLLLGL</sequence>
<evidence type="ECO:0000313" key="3">
    <source>
        <dbReference type="RefSeq" id="XP_021864101.1"/>
    </source>
</evidence>
<reference evidence="3" key="2">
    <citation type="submission" date="2025-04" db="UniProtKB">
        <authorList>
            <consortium name="RefSeq"/>
        </authorList>
    </citation>
    <scope>IDENTIFICATION</scope>
    <source>
        <tissue evidence="4">Leaf</tissue>
    </source>
</reference>
<evidence type="ECO:0000256" key="1">
    <source>
        <dbReference type="SAM" id="MobiDB-lite"/>
    </source>
</evidence>
<dbReference type="KEGG" id="soe:110802949"/>
<evidence type="ECO:0000313" key="4">
    <source>
        <dbReference type="RefSeq" id="XP_056693394.1"/>
    </source>
</evidence>
<feature type="region of interest" description="Disordered" evidence="1">
    <location>
        <begin position="74"/>
        <end position="93"/>
    </location>
</feature>
<dbReference type="RefSeq" id="XP_056693394.1">
    <property type="nucleotide sequence ID" value="XM_056837416.1"/>
</dbReference>
<reference evidence="2" key="1">
    <citation type="journal article" date="2021" name="Nat. Commun.">
        <title>Genomic analyses provide insights into spinach domestication and the genetic basis of agronomic traits.</title>
        <authorList>
            <person name="Cai X."/>
            <person name="Sun X."/>
            <person name="Xu C."/>
            <person name="Sun H."/>
            <person name="Wang X."/>
            <person name="Ge C."/>
            <person name="Zhang Z."/>
            <person name="Wang Q."/>
            <person name="Fei Z."/>
            <person name="Jiao C."/>
            <person name="Wang Q."/>
        </authorList>
    </citation>
    <scope>NUCLEOTIDE SEQUENCE [LARGE SCALE GENOMIC DNA]</scope>
    <source>
        <strain evidence="2">cv. Varoflay</strain>
    </source>
</reference>
<feature type="region of interest" description="Disordered" evidence="1">
    <location>
        <begin position="1"/>
        <end position="61"/>
    </location>
</feature>